<evidence type="ECO:0000313" key="3">
    <source>
        <dbReference type="Proteomes" id="UP001280121"/>
    </source>
</evidence>
<dbReference type="Proteomes" id="UP001280121">
    <property type="component" value="Unassembled WGS sequence"/>
</dbReference>
<feature type="region of interest" description="Disordered" evidence="1">
    <location>
        <begin position="17"/>
        <end position="39"/>
    </location>
</feature>
<dbReference type="Pfam" id="PF03140">
    <property type="entry name" value="DUF247"/>
    <property type="match status" value="1"/>
</dbReference>
<accession>A0AAD9UB36</accession>
<protein>
    <submittedName>
        <fullName evidence="2">Uncharacterized protein</fullName>
    </submittedName>
</protein>
<evidence type="ECO:0000256" key="1">
    <source>
        <dbReference type="SAM" id="MobiDB-lite"/>
    </source>
</evidence>
<proteinExistence type="predicted"/>
<organism evidence="2 3">
    <name type="scientific">Dipteronia dyeriana</name>
    <dbReference type="NCBI Taxonomy" id="168575"/>
    <lineage>
        <taxon>Eukaryota</taxon>
        <taxon>Viridiplantae</taxon>
        <taxon>Streptophyta</taxon>
        <taxon>Embryophyta</taxon>
        <taxon>Tracheophyta</taxon>
        <taxon>Spermatophyta</taxon>
        <taxon>Magnoliopsida</taxon>
        <taxon>eudicotyledons</taxon>
        <taxon>Gunneridae</taxon>
        <taxon>Pentapetalae</taxon>
        <taxon>rosids</taxon>
        <taxon>malvids</taxon>
        <taxon>Sapindales</taxon>
        <taxon>Sapindaceae</taxon>
        <taxon>Hippocastanoideae</taxon>
        <taxon>Acereae</taxon>
        <taxon>Dipteronia</taxon>
    </lineage>
</organism>
<dbReference type="EMBL" id="JANJYI010000005">
    <property type="protein sequence ID" value="KAK2650725.1"/>
    <property type="molecule type" value="Genomic_DNA"/>
</dbReference>
<dbReference type="AlphaFoldDB" id="A0AAD9UB36"/>
<comment type="caution">
    <text evidence="2">The sequence shown here is derived from an EMBL/GenBank/DDBJ whole genome shotgun (WGS) entry which is preliminary data.</text>
</comment>
<keyword evidence="3" id="KW-1185">Reference proteome</keyword>
<dbReference type="PANTHER" id="PTHR31170">
    <property type="entry name" value="BNAC04G53230D PROTEIN"/>
    <property type="match status" value="1"/>
</dbReference>
<feature type="compositionally biased region" description="Basic and acidic residues" evidence="1">
    <location>
        <begin position="28"/>
        <end position="39"/>
    </location>
</feature>
<name>A0AAD9UB36_9ROSI</name>
<reference evidence="2" key="1">
    <citation type="journal article" date="2023" name="Plant J.">
        <title>Genome sequences and population genomics provide insights into the demographic history, inbreeding, and mutation load of two 'living fossil' tree species of Dipteronia.</title>
        <authorList>
            <person name="Feng Y."/>
            <person name="Comes H.P."/>
            <person name="Chen J."/>
            <person name="Zhu S."/>
            <person name="Lu R."/>
            <person name="Zhang X."/>
            <person name="Li P."/>
            <person name="Qiu J."/>
            <person name="Olsen K.M."/>
            <person name="Qiu Y."/>
        </authorList>
    </citation>
    <scope>NUCLEOTIDE SEQUENCE</scope>
    <source>
        <strain evidence="2">KIB01</strain>
    </source>
</reference>
<gene>
    <name evidence="2" type="ORF">Ddye_018214</name>
</gene>
<dbReference type="InterPro" id="IPR004158">
    <property type="entry name" value="DUF247_pln"/>
</dbReference>
<sequence length="172" mass="20576">MKQRSLKSQLKKVTFLERENNDFASSSRDQHEQQHQSKDSIIDIKELEELKEILGPHACCIYKVPKHFRKRYEEAYTPQVISICPFHHAKVELTEMETQKLRYMLEFRKREGAAIREIEEFERFIQDNEHHIRNYYQENTIISKPIFVNMILCDAAFIIEFLLKNAEQESGI</sequence>
<evidence type="ECO:0000313" key="2">
    <source>
        <dbReference type="EMBL" id="KAK2650725.1"/>
    </source>
</evidence>
<dbReference type="PANTHER" id="PTHR31170:SF9">
    <property type="entry name" value="PROTEIN, PUTATIVE (DUF247)-RELATED"/>
    <property type="match status" value="1"/>
</dbReference>